<sequence>MQSLPFNLRCDLIAHPEYVSSRGFSTNIPLSEIDQYPTPVELVIINNRQPALSWNLPSGTRQQAFQLIVSDQPELLLQGKGNYWDSGKVFSEQPMIVYAGPRLRARKVYHWTVRVWDDEGQMSGYATPQSFMTGALSRKYTPAYYPIQKKLQFPQYIQSVSDDHYFVDFRQAAFGTLQLTLKSDAEGREITVHLGEVLKKPKQIHREPGGGRRYRAIPLRLQKGTHTYQLQLTPDRKNTRKHAVKMPEYIGEVMPFRYVEITSYPHELDKLQLQRITVHYPFQEDAAHFRSSSEVLNQVWDLCKYTIKATSFAGIYVDGDRERVCYESDSYINQLSHYGVDAEYSLARRTLEYLMHYATWPTEWILHGVLVAYADWMYTGDTQMIERYYPLLKNRTLVSLADEQGLISSSRSRRRTERSVNYDRTSFKRKPLKDIVDWPQTGGMGLSEDDPGETDGFEFCELNIVVNAFHYYALRLMAEMAQAIGKEKEHQFWKERQAKVYRAFQQHFFDAERQIYVDGVGSQHASLHANMFPLAFGLVPTEQQPSVVAFVKTRGMACSVYGAQYLLEGLYEANEAEYALQLLTSTEERSWHSMLAAGSTMTMEAWGDRFKPNQDWNHAWGAAPANIIPRYLVGVRPLTAGFFKVLIQPQPGLLIEFEAKVPSIRGPFMVHYQREDTSYKLQLQVPGNVEALVRLPCLDLSGNIQIHQNGQKVSVKLLDGFYEIPSVLTGEYTFVVASTQGDES</sequence>
<dbReference type="AlphaFoldDB" id="A0AA49GR33"/>
<accession>A0AA49GR33</accession>
<dbReference type="InterPro" id="IPR035396">
    <property type="entry name" value="Bac_rhamnosid6H"/>
</dbReference>
<dbReference type="GO" id="GO:0030596">
    <property type="term" value="F:alpha-L-rhamnosidase activity"/>
    <property type="evidence" value="ECO:0007669"/>
    <property type="project" value="UniProtKB-EC"/>
</dbReference>
<dbReference type="InterPro" id="IPR013783">
    <property type="entry name" value="Ig-like_fold"/>
</dbReference>
<dbReference type="Pfam" id="PF17390">
    <property type="entry name" value="Bac_rhamnosid_C"/>
    <property type="match status" value="1"/>
</dbReference>
<feature type="domain" description="Alpha-L-rhamnosidase six-hairpin glycosidase" evidence="5">
    <location>
        <begin position="285"/>
        <end position="631"/>
    </location>
</feature>
<dbReference type="PANTHER" id="PTHR33307:SF6">
    <property type="entry name" value="ALPHA-RHAMNOSIDASE (EUROFUNG)-RELATED"/>
    <property type="match status" value="1"/>
</dbReference>
<dbReference type="InterPro" id="IPR016007">
    <property type="entry name" value="Alpha_rhamnosid"/>
</dbReference>
<protein>
    <recommendedName>
        <fullName evidence="2">alpha-L-rhamnosidase</fullName>
        <ecNumber evidence="2">3.2.1.40</ecNumber>
    </recommendedName>
</protein>
<reference evidence="7" key="1">
    <citation type="journal article" date="2023" name="Comput. Struct. Biotechnol. J.">
        <title>Discovery of a novel marine Bacteroidetes with a rich repertoire of carbohydrate-active enzymes.</title>
        <authorList>
            <person name="Chen B."/>
            <person name="Liu G."/>
            <person name="Chen Q."/>
            <person name="Wang H."/>
            <person name="Liu L."/>
            <person name="Tang K."/>
        </authorList>
    </citation>
    <scope>NUCLEOTIDE SEQUENCE</scope>
    <source>
        <strain evidence="7">TK19036</strain>
    </source>
</reference>
<evidence type="ECO:0000256" key="2">
    <source>
        <dbReference type="ARBA" id="ARBA00012652"/>
    </source>
</evidence>
<proteinExistence type="predicted"/>
<keyword evidence="3 7" id="KW-0378">Hydrolase</keyword>
<dbReference type="InterPro" id="IPR008928">
    <property type="entry name" value="6-hairpin_glycosidase_sf"/>
</dbReference>
<comment type="catalytic activity">
    <reaction evidence="1">
        <text>Hydrolysis of terminal non-reducing alpha-L-rhamnose residues in alpha-L-rhamnosides.</text>
        <dbReference type="EC" id="3.2.1.40"/>
    </reaction>
</comment>
<evidence type="ECO:0000259" key="5">
    <source>
        <dbReference type="Pfam" id="PF17389"/>
    </source>
</evidence>
<dbReference type="EC" id="3.2.1.40" evidence="2"/>
<dbReference type="Pfam" id="PF25788">
    <property type="entry name" value="Ig_Rha78A_N"/>
    <property type="match status" value="1"/>
</dbReference>
<dbReference type="SUPFAM" id="SSF48208">
    <property type="entry name" value="Six-hairpin glycosidases"/>
    <property type="match status" value="1"/>
</dbReference>
<dbReference type="Gene3D" id="2.60.40.10">
    <property type="entry name" value="Immunoglobulins"/>
    <property type="match status" value="1"/>
</dbReference>
<gene>
    <name evidence="7" type="ORF">K4G66_06555</name>
</gene>
<feature type="domain" description="Alpha-L-rhamnosidase C-terminal" evidence="6">
    <location>
        <begin position="634"/>
        <end position="697"/>
    </location>
</feature>
<dbReference type="PANTHER" id="PTHR33307">
    <property type="entry name" value="ALPHA-RHAMNOSIDASE (EUROFUNG)"/>
    <property type="match status" value="1"/>
</dbReference>
<dbReference type="InterPro" id="IPR012341">
    <property type="entry name" value="6hp_glycosidase-like_sf"/>
</dbReference>
<dbReference type="EMBL" id="CP120682">
    <property type="protein sequence ID" value="WKN38359.1"/>
    <property type="molecule type" value="Genomic_DNA"/>
</dbReference>
<dbReference type="Gene3D" id="2.60.120.260">
    <property type="entry name" value="Galactose-binding domain-like"/>
    <property type="match status" value="1"/>
</dbReference>
<evidence type="ECO:0000313" key="7">
    <source>
        <dbReference type="EMBL" id="WKN38359.1"/>
    </source>
</evidence>
<name>A0AA49GR33_9BACT</name>
<dbReference type="InterPro" id="IPR035398">
    <property type="entry name" value="Bac_rhamnosid_C"/>
</dbReference>
<feature type="domain" description="Alpha-L-rhamnosidase concanavalin-like" evidence="4">
    <location>
        <begin position="160"/>
        <end position="279"/>
    </location>
</feature>
<evidence type="ECO:0000259" key="6">
    <source>
        <dbReference type="Pfam" id="PF17390"/>
    </source>
</evidence>
<dbReference type="Gene3D" id="2.60.420.10">
    <property type="entry name" value="Maltose phosphorylase, domain 3"/>
    <property type="match status" value="1"/>
</dbReference>
<dbReference type="Gene3D" id="1.50.10.10">
    <property type="match status" value="1"/>
</dbReference>
<organism evidence="7">
    <name type="scientific">Roseihalotalea indica</name>
    <dbReference type="NCBI Taxonomy" id="2867963"/>
    <lineage>
        <taxon>Bacteria</taxon>
        <taxon>Pseudomonadati</taxon>
        <taxon>Bacteroidota</taxon>
        <taxon>Cytophagia</taxon>
        <taxon>Cytophagales</taxon>
        <taxon>Catalimonadaceae</taxon>
        <taxon>Roseihalotalea</taxon>
    </lineage>
</organism>
<evidence type="ECO:0000259" key="4">
    <source>
        <dbReference type="Pfam" id="PF05592"/>
    </source>
</evidence>
<evidence type="ECO:0000256" key="1">
    <source>
        <dbReference type="ARBA" id="ARBA00001445"/>
    </source>
</evidence>
<dbReference type="InterPro" id="IPR008902">
    <property type="entry name" value="Rhamnosid_concanavalin"/>
</dbReference>
<dbReference type="GO" id="GO:0005975">
    <property type="term" value="P:carbohydrate metabolic process"/>
    <property type="evidence" value="ECO:0007669"/>
    <property type="project" value="InterPro"/>
</dbReference>
<evidence type="ECO:0000256" key="3">
    <source>
        <dbReference type="ARBA" id="ARBA00022801"/>
    </source>
</evidence>
<dbReference type="Pfam" id="PF05592">
    <property type="entry name" value="Bac_rhamnosid"/>
    <property type="match status" value="1"/>
</dbReference>
<reference evidence="7" key="2">
    <citation type="journal article" date="2024" name="Antonie Van Leeuwenhoek">
        <title>Roseihalotalea indica gen. nov., sp. nov., a halophilic Bacteroidetes from mesopelagic Southwest Indian Ocean with higher carbohydrate metabolic potential.</title>
        <authorList>
            <person name="Chen B."/>
            <person name="Zhang M."/>
            <person name="Lin D."/>
            <person name="Ye J."/>
            <person name="Tang K."/>
        </authorList>
    </citation>
    <scope>NUCLEOTIDE SEQUENCE</scope>
    <source>
        <strain evidence="7">TK19036</strain>
    </source>
</reference>
<dbReference type="Pfam" id="PF17389">
    <property type="entry name" value="Bac_rhamnosid6H"/>
    <property type="match status" value="1"/>
</dbReference>